<dbReference type="Proteomes" id="UP001054837">
    <property type="component" value="Unassembled WGS sequence"/>
</dbReference>
<proteinExistence type="predicted"/>
<comment type="caution">
    <text evidence="2">The sequence shown here is derived from an EMBL/GenBank/DDBJ whole genome shotgun (WGS) entry which is preliminary data.</text>
</comment>
<dbReference type="AlphaFoldDB" id="A0AAV4R6L5"/>
<evidence type="ECO:0000313" key="2">
    <source>
        <dbReference type="EMBL" id="GIY16281.1"/>
    </source>
</evidence>
<organism evidence="2 3">
    <name type="scientific">Caerostris darwini</name>
    <dbReference type="NCBI Taxonomy" id="1538125"/>
    <lineage>
        <taxon>Eukaryota</taxon>
        <taxon>Metazoa</taxon>
        <taxon>Ecdysozoa</taxon>
        <taxon>Arthropoda</taxon>
        <taxon>Chelicerata</taxon>
        <taxon>Arachnida</taxon>
        <taxon>Araneae</taxon>
        <taxon>Araneomorphae</taxon>
        <taxon>Entelegynae</taxon>
        <taxon>Araneoidea</taxon>
        <taxon>Araneidae</taxon>
        <taxon>Caerostris</taxon>
    </lineage>
</organism>
<protein>
    <submittedName>
        <fullName evidence="2">Uncharacterized protein</fullName>
    </submittedName>
</protein>
<dbReference type="EMBL" id="BPLQ01005666">
    <property type="protein sequence ID" value="GIY16281.1"/>
    <property type="molecule type" value="Genomic_DNA"/>
</dbReference>
<keyword evidence="3" id="KW-1185">Reference proteome</keyword>
<gene>
    <name evidence="2" type="ORF">CDAR_501311</name>
</gene>
<sequence length="97" mass="10881">MVPMEQSTQQTLSFKRLLTPRSTTESKRSCGKFNQLVKVGVILLPFPTDLSLPRPIICLYTQWETVACPHKPGSRYREGHKTPEVSPILLGGGKSRE</sequence>
<accession>A0AAV4R6L5</accession>
<reference evidence="2 3" key="1">
    <citation type="submission" date="2021-06" db="EMBL/GenBank/DDBJ databases">
        <title>Caerostris darwini draft genome.</title>
        <authorList>
            <person name="Kono N."/>
            <person name="Arakawa K."/>
        </authorList>
    </citation>
    <scope>NUCLEOTIDE SEQUENCE [LARGE SCALE GENOMIC DNA]</scope>
</reference>
<feature type="region of interest" description="Disordered" evidence="1">
    <location>
        <begin position="72"/>
        <end position="97"/>
    </location>
</feature>
<evidence type="ECO:0000313" key="3">
    <source>
        <dbReference type="Proteomes" id="UP001054837"/>
    </source>
</evidence>
<name>A0AAV4R6L5_9ARAC</name>
<evidence type="ECO:0000256" key="1">
    <source>
        <dbReference type="SAM" id="MobiDB-lite"/>
    </source>
</evidence>